<organism evidence="1 2">
    <name type="scientific">Pisolithus microcarpus 441</name>
    <dbReference type="NCBI Taxonomy" id="765257"/>
    <lineage>
        <taxon>Eukaryota</taxon>
        <taxon>Fungi</taxon>
        <taxon>Dikarya</taxon>
        <taxon>Basidiomycota</taxon>
        <taxon>Agaricomycotina</taxon>
        <taxon>Agaricomycetes</taxon>
        <taxon>Agaricomycetidae</taxon>
        <taxon>Boletales</taxon>
        <taxon>Sclerodermatineae</taxon>
        <taxon>Pisolithaceae</taxon>
        <taxon>Pisolithus</taxon>
    </lineage>
</organism>
<evidence type="ECO:0000313" key="1">
    <source>
        <dbReference type="EMBL" id="KIK14747.1"/>
    </source>
</evidence>
<name>A0A0C9YX23_9AGAM</name>
<reference evidence="1 2" key="1">
    <citation type="submission" date="2014-04" db="EMBL/GenBank/DDBJ databases">
        <authorList>
            <consortium name="DOE Joint Genome Institute"/>
            <person name="Kuo A."/>
            <person name="Kohler A."/>
            <person name="Costa M.D."/>
            <person name="Nagy L.G."/>
            <person name="Floudas D."/>
            <person name="Copeland A."/>
            <person name="Barry K.W."/>
            <person name="Cichocki N."/>
            <person name="Veneault-Fourrey C."/>
            <person name="LaButti K."/>
            <person name="Lindquist E.A."/>
            <person name="Lipzen A."/>
            <person name="Lundell T."/>
            <person name="Morin E."/>
            <person name="Murat C."/>
            <person name="Sun H."/>
            <person name="Tunlid A."/>
            <person name="Henrissat B."/>
            <person name="Grigoriev I.V."/>
            <person name="Hibbett D.S."/>
            <person name="Martin F."/>
            <person name="Nordberg H.P."/>
            <person name="Cantor M.N."/>
            <person name="Hua S.X."/>
        </authorList>
    </citation>
    <scope>NUCLEOTIDE SEQUENCE [LARGE SCALE GENOMIC DNA]</scope>
    <source>
        <strain evidence="1 2">441</strain>
    </source>
</reference>
<dbReference type="HOGENOM" id="CLU_2109953_0_0_1"/>
<protein>
    <submittedName>
        <fullName evidence="1">Uncharacterized protein</fullName>
    </submittedName>
</protein>
<keyword evidence="2" id="KW-1185">Reference proteome</keyword>
<accession>A0A0C9YX23</accession>
<reference evidence="2" key="2">
    <citation type="submission" date="2015-01" db="EMBL/GenBank/DDBJ databases">
        <title>Evolutionary Origins and Diversification of the Mycorrhizal Mutualists.</title>
        <authorList>
            <consortium name="DOE Joint Genome Institute"/>
            <consortium name="Mycorrhizal Genomics Consortium"/>
            <person name="Kohler A."/>
            <person name="Kuo A."/>
            <person name="Nagy L.G."/>
            <person name="Floudas D."/>
            <person name="Copeland A."/>
            <person name="Barry K.W."/>
            <person name="Cichocki N."/>
            <person name="Veneault-Fourrey C."/>
            <person name="LaButti K."/>
            <person name="Lindquist E.A."/>
            <person name="Lipzen A."/>
            <person name="Lundell T."/>
            <person name="Morin E."/>
            <person name="Murat C."/>
            <person name="Riley R."/>
            <person name="Ohm R."/>
            <person name="Sun H."/>
            <person name="Tunlid A."/>
            <person name="Henrissat B."/>
            <person name="Grigoriev I.V."/>
            <person name="Hibbett D.S."/>
            <person name="Martin F."/>
        </authorList>
    </citation>
    <scope>NUCLEOTIDE SEQUENCE [LARGE SCALE GENOMIC DNA]</scope>
    <source>
        <strain evidence="2">441</strain>
    </source>
</reference>
<dbReference type="AlphaFoldDB" id="A0A0C9YX23"/>
<sequence length="115" mass="13016">MQGRRIQFWMSGMDGTLSERMGTQRTMLWQQPQCDEGRRQQVDIHAPRINQAATWLSRGNPALACKLLTELDVTSIMAATRPSCVPSVANRLVVMELICTILDIRTDLSTIFRLP</sequence>
<dbReference type="Proteomes" id="UP000054018">
    <property type="component" value="Unassembled WGS sequence"/>
</dbReference>
<proteinExistence type="predicted"/>
<gene>
    <name evidence="1" type="ORF">PISMIDRAFT_344965</name>
</gene>
<dbReference type="EMBL" id="KN833924">
    <property type="protein sequence ID" value="KIK14747.1"/>
    <property type="molecule type" value="Genomic_DNA"/>
</dbReference>
<evidence type="ECO:0000313" key="2">
    <source>
        <dbReference type="Proteomes" id="UP000054018"/>
    </source>
</evidence>